<sequence length="125" mass="13924">MLDNPKVGGTAGRSALLLLSQASYDRRYGRMHAIKIRHVHVNLFIRKFARLYPNDDLTLANVERVAKDDGANPILVCAKVPKNAVLQAKYRQHSADNCAMEHDVKIMKTTALARSTSATNGFYNL</sequence>
<keyword evidence="2" id="KW-1185">Reference proteome</keyword>
<dbReference type="EMBL" id="JH603163">
    <property type="protein sequence ID" value="EIC23874.1"/>
    <property type="molecule type" value="Genomic_DNA"/>
</dbReference>
<dbReference type="HOGENOM" id="CLU_1991653_0_0_6"/>
<evidence type="ECO:0000313" key="2">
    <source>
        <dbReference type="Proteomes" id="UP000002964"/>
    </source>
</evidence>
<reference evidence="1 2" key="2">
    <citation type="submission" date="2011-11" db="EMBL/GenBank/DDBJ databases">
        <authorList>
            <consortium name="US DOE Joint Genome Institute"/>
            <person name="Lucas S."/>
            <person name="Han J."/>
            <person name="Lapidus A."/>
            <person name="Cheng J.-F."/>
            <person name="Goodwin L."/>
            <person name="Pitluck S."/>
            <person name="Peters L."/>
            <person name="Ovchinnikova G."/>
            <person name="Zhang X."/>
            <person name="Detter J.C."/>
            <person name="Han C."/>
            <person name="Tapia R."/>
            <person name="Land M."/>
            <person name="Hauser L."/>
            <person name="Kyrpides N."/>
            <person name="Ivanova N."/>
            <person name="Pagani I."/>
            <person name="Vogl K."/>
            <person name="Liu Z."/>
            <person name="Overmann J."/>
            <person name="Frigaard N.-U."/>
            <person name="Bryant D."/>
            <person name="Woyke T."/>
        </authorList>
    </citation>
    <scope>NUCLEOTIDE SEQUENCE [LARGE SCALE GENOMIC DNA]</scope>
    <source>
        <strain evidence="1 2">970</strain>
    </source>
</reference>
<organism evidence="1 2">
    <name type="scientific">Thiorhodovibrio frisius</name>
    <dbReference type="NCBI Taxonomy" id="631362"/>
    <lineage>
        <taxon>Bacteria</taxon>
        <taxon>Pseudomonadati</taxon>
        <taxon>Pseudomonadota</taxon>
        <taxon>Gammaproteobacteria</taxon>
        <taxon>Chromatiales</taxon>
        <taxon>Chromatiaceae</taxon>
        <taxon>Thiorhodovibrio</taxon>
    </lineage>
</organism>
<proteinExistence type="predicted"/>
<reference evidence="2" key="1">
    <citation type="submission" date="2011-06" db="EMBL/GenBank/DDBJ databases">
        <authorList>
            <consortium name="US DOE Joint Genome Institute (JGI-PGF)"/>
            <person name="Lucas S."/>
            <person name="Han J."/>
            <person name="Lapidus A."/>
            <person name="Cheng J.-F."/>
            <person name="Goodwin L."/>
            <person name="Pitluck S."/>
            <person name="Peters L."/>
            <person name="Land M.L."/>
            <person name="Hauser L."/>
            <person name="Vogl K."/>
            <person name="Liu Z."/>
            <person name="Overmann J."/>
            <person name="Frigaard N.-U."/>
            <person name="Bryant D.A."/>
            <person name="Woyke T.J."/>
        </authorList>
    </citation>
    <scope>NUCLEOTIDE SEQUENCE [LARGE SCALE GENOMIC DNA]</scope>
    <source>
        <strain evidence="2">970</strain>
    </source>
</reference>
<gene>
    <name evidence="1" type="ORF">Thi970DRAFT_00005</name>
</gene>
<dbReference type="Proteomes" id="UP000002964">
    <property type="component" value="Unassembled WGS sequence"/>
</dbReference>
<evidence type="ECO:0000313" key="1">
    <source>
        <dbReference type="EMBL" id="EIC23874.1"/>
    </source>
</evidence>
<name>H8YVD4_9GAMM</name>
<accession>H8YVD4</accession>
<dbReference type="STRING" id="631362.Thi970DRAFT_00005"/>
<dbReference type="AlphaFoldDB" id="H8YVD4"/>
<protein>
    <submittedName>
        <fullName evidence="1">Uncharacterized protein</fullName>
    </submittedName>
</protein>